<dbReference type="PANTHER" id="PTHR45681:SF6">
    <property type="entry name" value="POLYKETIDE SYNTHASE 37"/>
    <property type="match status" value="1"/>
</dbReference>
<dbReference type="InterPro" id="IPR006162">
    <property type="entry name" value="Ppantetheine_attach_site"/>
</dbReference>
<evidence type="ECO:0000256" key="1">
    <source>
        <dbReference type="ARBA" id="ARBA00022450"/>
    </source>
</evidence>
<dbReference type="InterPro" id="IPR009081">
    <property type="entry name" value="PP-bd_ACP"/>
</dbReference>
<keyword evidence="1" id="KW-0596">Phosphopantetheine</keyword>
<dbReference type="InterPro" id="IPR016039">
    <property type="entry name" value="Thiolase-like"/>
</dbReference>
<dbReference type="Pfam" id="PF08240">
    <property type="entry name" value="ADH_N"/>
    <property type="match status" value="1"/>
</dbReference>
<dbReference type="SUPFAM" id="SSF47336">
    <property type="entry name" value="ACP-like"/>
    <property type="match status" value="1"/>
</dbReference>
<dbReference type="PROSITE" id="PS00012">
    <property type="entry name" value="PHOSPHOPANTETHEINE"/>
    <property type="match status" value="1"/>
</dbReference>
<evidence type="ECO:0000256" key="2">
    <source>
        <dbReference type="ARBA" id="ARBA00022553"/>
    </source>
</evidence>
<dbReference type="Pfam" id="PF00109">
    <property type="entry name" value="ketoacyl-synt"/>
    <property type="match status" value="1"/>
</dbReference>
<dbReference type="InterPro" id="IPR036736">
    <property type="entry name" value="ACP-like_sf"/>
</dbReference>
<dbReference type="InterPro" id="IPR011032">
    <property type="entry name" value="GroES-like_sf"/>
</dbReference>
<feature type="domain" description="Carrier" evidence="5">
    <location>
        <begin position="1"/>
        <end position="70"/>
    </location>
</feature>
<dbReference type="SUPFAM" id="SSF50129">
    <property type="entry name" value="GroES-like"/>
    <property type="match status" value="1"/>
</dbReference>
<dbReference type="InterPro" id="IPR013149">
    <property type="entry name" value="ADH-like_C"/>
</dbReference>
<dbReference type="SMART" id="SM00829">
    <property type="entry name" value="PKS_ER"/>
    <property type="match status" value="1"/>
</dbReference>
<dbReference type="InterPro" id="IPR013154">
    <property type="entry name" value="ADH-like_N"/>
</dbReference>
<dbReference type="SUPFAM" id="SSF53901">
    <property type="entry name" value="Thiolase-like"/>
    <property type="match status" value="1"/>
</dbReference>
<dbReference type="Pfam" id="PF00107">
    <property type="entry name" value="ADH_zinc_N"/>
    <property type="match status" value="1"/>
</dbReference>
<name>A0ABU3HEQ9_9BACL</name>
<comment type="caution">
    <text evidence="6">The sequence shown here is derived from an EMBL/GenBank/DDBJ whole genome shotgun (WGS) entry which is preliminary data.</text>
</comment>
<keyword evidence="7" id="KW-1185">Reference proteome</keyword>
<dbReference type="Gene3D" id="3.40.47.10">
    <property type="match status" value="1"/>
</dbReference>
<evidence type="ECO:0000256" key="3">
    <source>
        <dbReference type="ARBA" id="ARBA00022679"/>
    </source>
</evidence>
<evidence type="ECO:0000313" key="6">
    <source>
        <dbReference type="EMBL" id="MDT3429273.1"/>
    </source>
</evidence>
<dbReference type="EMBL" id="JAUSUY010000056">
    <property type="protein sequence ID" value="MDT3429273.1"/>
    <property type="molecule type" value="Genomic_DNA"/>
</dbReference>
<organism evidence="6 7">
    <name type="scientific">Paenibacillus forsythiae</name>
    <dbReference type="NCBI Taxonomy" id="365616"/>
    <lineage>
        <taxon>Bacteria</taxon>
        <taxon>Bacillati</taxon>
        <taxon>Bacillota</taxon>
        <taxon>Bacilli</taxon>
        <taxon>Bacillales</taxon>
        <taxon>Paenibacillaceae</taxon>
        <taxon>Paenibacillus</taxon>
    </lineage>
</organism>
<sequence length="532" mass="59237">MIRENIADALKMDEARIRDDRSFSEYGVDSIIAVNLVNRINKAIGITMQTTILFDFNNVEQLAAFIIREYKAVLVAQLQVKYPKDEPEGEDRMEINSQVAAALEDELNNRENRFRPKGRQEIAGRETAGLAGQGLYRRVIIERPGEIDDLRVIESSIPELKANGVRIAVRAFSLNFGDLLCVKGLYPSMPPYPFTPGFEASGIVLETGSAVTTVRRGDEVVVTMGEEIGGQADLITCLEENVFLKPESLSFEEACALPAVTMTMIDAFRKARLKPGERILIQTATGGTGLIAVQLAQHYGAEIYATAGSREKLEYLEKLSVPHRINYLETDFEQEIMRLTNGKGVHAVINTLSGDSMQKGMNCLAPGGRYIELAMTALKTARNIDLSVFSRNQTFYSVDLRRLMLEEPDTVRAYWSEMLDLVHNGIIRPTICRTFSFDQIKEAYHCMEDRKNIGKIVVVVPENHGLNALGSDDGQGSRVTAIQPKLQPAYQNEPVAIVGMSGRFAKSRTVDELWAHLANGTDLIEEVSRWDL</sequence>
<dbReference type="SMART" id="SM00823">
    <property type="entry name" value="PKS_PP"/>
    <property type="match status" value="1"/>
</dbReference>
<dbReference type="PANTHER" id="PTHR45681">
    <property type="entry name" value="POLYKETIDE SYNTHASE 44-RELATED"/>
    <property type="match status" value="1"/>
</dbReference>
<keyword evidence="2" id="KW-0597">Phosphoprotein</keyword>
<evidence type="ECO:0000313" key="7">
    <source>
        <dbReference type="Proteomes" id="UP001248709"/>
    </source>
</evidence>
<feature type="non-terminal residue" evidence="6">
    <location>
        <position position="532"/>
    </location>
</feature>
<dbReference type="PROSITE" id="PS50075">
    <property type="entry name" value="CARRIER"/>
    <property type="match status" value="1"/>
</dbReference>
<dbReference type="Gene3D" id="3.90.180.10">
    <property type="entry name" value="Medium-chain alcohol dehydrogenases, catalytic domain"/>
    <property type="match status" value="1"/>
</dbReference>
<reference evidence="6 7" key="1">
    <citation type="submission" date="2023-07" db="EMBL/GenBank/DDBJ databases">
        <title>Genomic Encyclopedia of Type Strains, Phase IV (KMG-IV): sequencing the most valuable type-strain genomes for metagenomic binning, comparative biology and taxonomic classification.</title>
        <authorList>
            <person name="Goeker M."/>
        </authorList>
    </citation>
    <scope>NUCLEOTIDE SEQUENCE [LARGE SCALE GENOMIC DNA]</scope>
    <source>
        <strain evidence="6 7">T98</strain>
    </source>
</reference>
<dbReference type="InterPro" id="IPR036291">
    <property type="entry name" value="NAD(P)-bd_dom_sf"/>
</dbReference>
<dbReference type="InterPro" id="IPR014030">
    <property type="entry name" value="Ketoacyl_synth_N"/>
</dbReference>
<dbReference type="CDD" id="cd08251">
    <property type="entry name" value="polyketide_synthase"/>
    <property type="match status" value="1"/>
</dbReference>
<dbReference type="InterPro" id="IPR020806">
    <property type="entry name" value="PKS_PP-bd"/>
</dbReference>
<dbReference type="Gene3D" id="1.10.1200.10">
    <property type="entry name" value="ACP-like"/>
    <property type="match status" value="1"/>
</dbReference>
<dbReference type="InterPro" id="IPR020843">
    <property type="entry name" value="ER"/>
</dbReference>
<keyword evidence="4" id="KW-0511">Multifunctional enzyme</keyword>
<dbReference type="SUPFAM" id="SSF51735">
    <property type="entry name" value="NAD(P)-binding Rossmann-fold domains"/>
    <property type="match status" value="1"/>
</dbReference>
<gene>
    <name evidence="6" type="ORF">J2Z22_004874</name>
</gene>
<evidence type="ECO:0000259" key="5">
    <source>
        <dbReference type="PROSITE" id="PS50075"/>
    </source>
</evidence>
<accession>A0ABU3HEQ9</accession>
<evidence type="ECO:0000256" key="4">
    <source>
        <dbReference type="ARBA" id="ARBA00023268"/>
    </source>
</evidence>
<dbReference type="Gene3D" id="3.40.50.720">
    <property type="entry name" value="NAD(P)-binding Rossmann-like Domain"/>
    <property type="match status" value="1"/>
</dbReference>
<dbReference type="Pfam" id="PF00550">
    <property type="entry name" value="PP-binding"/>
    <property type="match status" value="1"/>
</dbReference>
<dbReference type="SMART" id="SM01294">
    <property type="entry name" value="PKS_PP_betabranch"/>
    <property type="match status" value="1"/>
</dbReference>
<keyword evidence="3" id="KW-0808">Transferase</keyword>
<dbReference type="Proteomes" id="UP001248709">
    <property type="component" value="Unassembled WGS sequence"/>
</dbReference>
<dbReference type="InterPro" id="IPR050444">
    <property type="entry name" value="Polyketide_Synthase"/>
</dbReference>
<protein>
    <submittedName>
        <fullName evidence="6">NADPH:quinone reductase-like Zn-dependent oxidoreductase/acyl carrier protein</fullName>
    </submittedName>
</protein>
<proteinExistence type="predicted"/>